<evidence type="ECO:0000256" key="6">
    <source>
        <dbReference type="ARBA" id="ARBA00022840"/>
    </source>
</evidence>
<keyword evidence="3 9" id="KW-0812">Transmembrane</keyword>
<proteinExistence type="predicted"/>
<dbReference type="FunFam" id="1.20.1560.10:FF:000013">
    <property type="entry name" value="ABC transporter C family member 2"/>
    <property type="match status" value="1"/>
</dbReference>
<dbReference type="InParanoid" id="T0Q345"/>
<keyword evidence="4" id="KW-0677">Repeat</keyword>
<dbReference type="RefSeq" id="XP_008614220.1">
    <property type="nucleotide sequence ID" value="XM_008615998.1"/>
</dbReference>
<dbReference type="InterPro" id="IPR044726">
    <property type="entry name" value="ABCC_6TM_D2"/>
</dbReference>
<dbReference type="Proteomes" id="UP000030762">
    <property type="component" value="Unassembled WGS sequence"/>
</dbReference>
<dbReference type="GO" id="GO:0012505">
    <property type="term" value="C:endomembrane system"/>
    <property type="evidence" value="ECO:0007669"/>
    <property type="project" value="UniProtKB-SubCell"/>
</dbReference>
<dbReference type="VEuPathDB" id="FungiDB:SDRG_10027"/>
<sequence>MAEPPVAKASSTTNLNKQANLVAKEDRQVGAVTSATYLTYFASSGWNGYLVLATITITFSVAQTGLSFMDWFMGYWSSTPSMLQSTAAPYIYLGIAVVSVLMVWGRSWYTLVLAVQCSKHLHQRLFAKVVHAPINTFFDVTPIGRILNRFSSDLDQVDGQLPFFGLMTLQFLFQILAIVVVCAISSPFILLVYLPLALLFYKIQVYYNKTSAELKRMDSTTRSPVLNVIAETINGLSTIRAFGMRSVFAAKGRAALDYNQRFFLVYRLATRWLQMRLDWLSAAIIAGVAFLVVAAESWLELLSPVS</sequence>
<dbReference type="GO" id="GO:0005524">
    <property type="term" value="F:ATP binding"/>
    <property type="evidence" value="ECO:0007669"/>
    <property type="project" value="UniProtKB-KW"/>
</dbReference>
<dbReference type="PANTHER" id="PTHR24223">
    <property type="entry name" value="ATP-BINDING CASSETTE SUB-FAMILY C"/>
    <property type="match status" value="1"/>
</dbReference>
<dbReference type="CDD" id="cd18580">
    <property type="entry name" value="ABC_6TM_ABCC_D2"/>
    <property type="match status" value="1"/>
</dbReference>
<dbReference type="STRING" id="1156394.T0Q345"/>
<feature type="transmembrane region" description="Helical" evidence="9">
    <location>
        <begin position="171"/>
        <end position="201"/>
    </location>
</feature>
<feature type="transmembrane region" description="Helical" evidence="9">
    <location>
        <begin position="277"/>
        <end position="299"/>
    </location>
</feature>
<gene>
    <name evidence="11" type="ORF">SDRG_10027</name>
</gene>
<evidence type="ECO:0000256" key="7">
    <source>
        <dbReference type="ARBA" id="ARBA00022989"/>
    </source>
</evidence>
<accession>T0Q345</accession>
<evidence type="ECO:0000256" key="1">
    <source>
        <dbReference type="ARBA" id="ARBA00004127"/>
    </source>
</evidence>
<dbReference type="OrthoDB" id="79019at2759"/>
<dbReference type="eggNOG" id="KOG0054">
    <property type="taxonomic scope" value="Eukaryota"/>
</dbReference>
<comment type="subcellular location">
    <subcellularLocation>
        <location evidence="1">Endomembrane system</location>
        <topology evidence="1">Multi-pass membrane protein</topology>
    </subcellularLocation>
</comment>
<reference evidence="11 12" key="1">
    <citation type="submission" date="2012-04" db="EMBL/GenBank/DDBJ databases">
        <title>The Genome Sequence of Saprolegnia declina VS20.</title>
        <authorList>
            <consortium name="The Broad Institute Genome Sequencing Platform"/>
            <person name="Russ C."/>
            <person name="Nusbaum C."/>
            <person name="Tyler B."/>
            <person name="van West P."/>
            <person name="Dieguez-Uribeondo J."/>
            <person name="de Bruijn I."/>
            <person name="Tripathy S."/>
            <person name="Jiang R."/>
            <person name="Young S.K."/>
            <person name="Zeng Q."/>
            <person name="Gargeya S."/>
            <person name="Fitzgerald M."/>
            <person name="Haas B."/>
            <person name="Abouelleil A."/>
            <person name="Alvarado L."/>
            <person name="Arachchi H.M."/>
            <person name="Berlin A."/>
            <person name="Chapman S.B."/>
            <person name="Goldberg J."/>
            <person name="Griggs A."/>
            <person name="Gujja S."/>
            <person name="Hansen M."/>
            <person name="Howarth C."/>
            <person name="Imamovic A."/>
            <person name="Larimer J."/>
            <person name="McCowen C."/>
            <person name="Montmayeur A."/>
            <person name="Murphy C."/>
            <person name="Neiman D."/>
            <person name="Pearson M."/>
            <person name="Priest M."/>
            <person name="Roberts A."/>
            <person name="Saif S."/>
            <person name="Shea T."/>
            <person name="Sisk P."/>
            <person name="Sykes S."/>
            <person name="Wortman J."/>
            <person name="Nusbaum C."/>
            <person name="Birren B."/>
        </authorList>
    </citation>
    <scope>NUCLEOTIDE SEQUENCE [LARGE SCALE GENOMIC DNA]</scope>
    <source>
        <strain evidence="11 12">VS20</strain>
    </source>
</reference>
<dbReference type="PANTHER" id="PTHR24223:SF443">
    <property type="entry name" value="MULTIDRUG-RESISTANCE LIKE PROTEIN 1, ISOFORM I"/>
    <property type="match status" value="1"/>
</dbReference>
<evidence type="ECO:0000256" key="5">
    <source>
        <dbReference type="ARBA" id="ARBA00022741"/>
    </source>
</evidence>
<evidence type="ECO:0000256" key="9">
    <source>
        <dbReference type="SAM" id="Phobius"/>
    </source>
</evidence>
<name>T0Q345_SAPDV</name>
<dbReference type="AlphaFoldDB" id="T0Q345"/>
<dbReference type="OMA" id="ETSANIW"/>
<feature type="transmembrane region" description="Helical" evidence="9">
    <location>
        <begin position="46"/>
        <end position="69"/>
    </location>
</feature>
<evidence type="ECO:0000256" key="8">
    <source>
        <dbReference type="ARBA" id="ARBA00023136"/>
    </source>
</evidence>
<evidence type="ECO:0000313" key="12">
    <source>
        <dbReference type="Proteomes" id="UP000030762"/>
    </source>
</evidence>
<dbReference type="Gene3D" id="1.20.1560.10">
    <property type="entry name" value="ABC transporter type 1, transmembrane domain"/>
    <property type="match status" value="1"/>
</dbReference>
<evidence type="ECO:0000256" key="2">
    <source>
        <dbReference type="ARBA" id="ARBA00022448"/>
    </source>
</evidence>
<dbReference type="SUPFAM" id="SSF90123">
    <property type="entry name" value="ABC transporter transmembrane region"/>
    <property type="match status" value="1"/>
</dbReference>
<dbReference type="InterPro" id="IPR011527">
    <property type="entry name" value="ABC1_TM_dom"/>
</dbReference>
<keyword evidence="2" id="KW-0813">Transport</keyword>
<dbReference type="GeneID" id="19950754"/>
<evidence type="ECO:0000256" key="3">
    <source>
        <dbReference type="ARBA" id="ARBA00022692"/>
    </source>
</evidence>
<feature type="domain" description="ABC transmembrane type-1" evidence="10">
    <location>
        <begin position="91"/>
        <end position="291"/>
    </location>
</feature>
<keyword evidence="5" id="KW-0547">Nucleotide-binding</keyword>
<dbReference type="Pfam" id="PF00664">
    <property type="entry name" value="ABC_membrane"/>
    <property type="match status" value="1"/>
</dbReference>
<evidence type="ECO:0000259" key="10">
    <source>
        <dbReference type="PROSITE" id="PS50929"/>
    </source>
</evidence>
<keyword evidence="6" id="KW-0067">ATP-binding</keyword>
<dbReference type="EMBL" id="JH767164">
    <property type="protein sequence ID" value="EQC32279.1"/>
    <property type="molecule type" value="Genomic_DNA"/>
</dbReference>
<keyword evidence="12" id="KW-1185">Reference proteome</keyword>
<keyword evidence="8 9" id="KW-0472">Membrane</keyword>
<dbReference type="GO" id="GO:0016020">
    <property type="term" value="C:membrane"/>
    <property type="evidence" value="ECO:0007669"/>
    <property type="project" value="InterPro"/>
</dbReference>
<evidence type="ECO:0000313" key="11">
    <source>
        <dbReference type="EMBL" id="EQC32279.1"/>
    </source>
</evidence>
<organism evidence="11 12">
    <name type="scientific">Saprolegnia diclina (strain VS20)</name>
    <dbReference type="NCBI Taxonomy" id="1156394"/>
    <lineage>
        <taxon>Eukaryota</taxon>
        <taxon>Sar</taxon>
        <taxon>Stramenopiles</taxon>
        <taxon>Oomycota</taxon>
        <taxon>Saprolegniomycetes</taxon>
        <taxon>Saprolegniales</taxon>
        <taxon>Saprolegniaceae</taxon>
        <taxon>Saprolegnia</taxon>
    </lineage>
</organism>
<dbReference type="GO" id="GO:0140359">
    <property type="term" value="F:ABC-type transporter activity"/>
    <property type="evidence" value="ECO:0007669"/>
    <property type="project" value="InterPro"/>
</dbReference>
<protein>
    <recommendedName>
        <fullName evidence="10">ABC transmembrane type-1 domain-containing protein</fullName>
    </recommendedName>
</protein>
<dbReference type="PROSITE" id="PS50929">
    <property type="entry name" value="ABC_TM1F"/>
    <property type="match status" value="1"/>
</dbReference>
<keyword evidence="7 9" id="KW-1133">Transmembrane helix</keyword>
<feature type="transmembrane region" description="Helical" evidence="9">
    <location>
        <begin position="90"/>
        <end position="109"/>
    </location>
</feature>
<evidence type="ECO:0000256" key="4">
    <source>
        <dbReference type="ARBA" id="ARBA00022737"/>
    </source>
</evidence>
<dbReference type="InterPro" id="IPR036640">
    <property type="entry name" value="ABC1_TM_sf"/>
</dbReference>
<dbReference type="InterPro" id="IPR050173">
    <property type="entry name" value="ABC_transporter_C-like"/>
</dbReference>